<dbReference type="EMBL" id="MRZV01000040">
    <property type="protein sequence ID" value="PIK61114.1"/>
    <property type="molecule type" value="Genomic_DNA"/>
</dbReference>
<keyword evidence="7" id="KW-1185">Reference proteome</keyword>
<name>A0A2G8LLJ5_STIJA</name>
<dbReference type="PROSITE" id="PS50005">
    <property type="entry name" value="TPR"/>
    <property type="match status" value="2"/>
</dbReference>
<dbReference type="AlphaFoldDB" id="A0A2G8LLJ5"/>
<dbReference type="Pfam" id="PF14559">
    <property type="entry name" value="TPR_19"/>
    <property type="match status" value="1"/>
</dbReference>
<dbReference type="InterPro" id="IPR019734">
    <property type="entry name" value="TPR_rpt"/>
</dbReference>
<proteinExistence type="predicted"/>
<dbReference type="Proteomes" id="UP000230750">
    <property type="component" value="Unassembled WGS sequence"/>
</dbReference>
<dbReference type="PANTHER" id="PTHR45994">
    <property type="entry name" value="FI21225P1"/>
    <property type="match status" value="1"/>
</dbReference>
<dbReference type="Gene3D" id="1.25.10.10">
    <property type="entry name" value="Leucine-rich Repeat Variant"/>
    <property type="match status" value="1"/>
</dbReference>
<keyword evidence="2" id="KW-0963">Cytoplasm</keyword>
<dbReference type="InterPro" id="IPR011989">
    <property type="entry name" value="ARM-like"/>
</dbReference>
<evidence type="ECO:0000313" key="7">
    <source>
        <dbReference type="Proteomes" id="UP000230750"/>
    </source>
</evidence>
<gene>
    <name evidence="6" type="ORF">BSL78_01939</name>
</gene>
<protein>
    <submittedName>
        <fullName evidence="6">Uncharacterized protein</fullName>
    </submittedName>
</protein>
<comment type="subcellular location">
    <subcellularLocation>
        <location evidence="1">Cytoplasm</location>
    </subcellularLocation>
</comment>
<dbReference type="Pfam" id="PF07719">
    <property type="entry name" value="TPR_2"/>
    <property type="match status" value="1"/>
</dbReference>
<accession>A0A2G8LLJ5</accession>
<dbReference type="InterPro" id="IPR011990">
    <property type="entry name" value="TPR-like_helical_dom_sf"/>
</dbReference>
<feature type="repeat" description="TPR" evidence="5">
    <location>
        <begin position="80"/>
        <end position="113"/>
    </location>
</feature>
<dbReference type="Gene3D" id="1.25.40.10">
    <property type="entry name" value="Tetratricopeptide repeat domain"/>
    <property type="match status" value="1"/>
</dbReference>
<dbReference type="SUPFAM" id="SSF48371">
    <property type="entry name" value="ARM repeat"/>
    <property type="match status" value="1"/>
</dbReference>
<dbReference type="STRING" id="307972.A0A2G8LLJ5"/>
<dbReference type="InterPro" id="IPR013105">
    <property type="entry name" value="TPR_2"/>
</dbReference>
<keyword evidence="3" id="KW-0677">Repeat</keyword>
<evidence type="ECO:0000313" key="6">
    <source>
        <dbReference type="EMBL" id="PIK61114.1"/>
    </source>
</evidence>
<dbReference type="PANTHER" id="PTHR45994:SF1">
    <property type="entry name" value="FI21225P1"/>
    <property type="match status" value="1"/>
</dbReference>
<sequence>MVIRPMDALSYKEEGNKAYKAGNFAEAITAYTKAIEITPKKTNEKAVFLKNRSACHLKLENYEKAANDASAAIDITPGDTKALFRLCQALEQMGKSEQAFQEARKLIHLEPKNTAVQQMLMRLTVCVSEKAKKFQTTDNKVEQMFKALEESGIDEEKKIQAANNLIVLSREEAGAQKIFAENGVERIKKLLTTEDTDLQTSGLRILSCLCTKHKSRAWAVLKQLTLETLAVSFSSKSEAVCNSAASVLLSAVNSLIGENVGEVKGGDMAVVPDPTPEFKSLMMFFMGLLTNESVSGYGRDAVIDMIIKFVPKKEGIGRALTFVTNGGLLKLLDVAGQIPDEPRYPITTNTRMHCSVALINFTTR</sequence>
<evidence type="ECO:0000256" key="2">
    <source>
        <dbReference type="ARBA" id="ARBA00022490"/>
    </source>
</evidence>
<dbReference type="InterPro" id="IPR016024">
    <property type="entry name" value="ARM-type_fold"/>
</dbReference>
<dbReference type="SMART" id="SM00028">
    <property type="entry name" value="TPR"/>
    <property type="match status" value="3"/>
</dbReference>
<reference evidence="6 7" key="1">
    <citation type="journal article" date="2017" name="PLoS Biol.">
        <title>The sea cucumber genome provides insights into morphological evolution and visceral regeneration.</title>
        <authorList>
            <person name="Zhang X."/>
            <person name="Sun L."/>
            <person name="Yuan J."/>
            <person name="Sun Y."/>
            <person name="Gao Y."/>
            <person name="Zhang L."/>
            <person name="Li S."/>
            <person name="Dai H."/>
            <person name="Hamel J.F."/>
            <person name="Liu C."/>
            <person name="Yu Y."/>
            <person name="Liu S."/>
            <person name="Lin W."/>
            <person name="Guo K."/>
            <person name="Jin S."/>
            <person name="Xu P."/>
            <person name="Storey K.B."/>
            <person name="Huan P."/>
            <person name="Zhang T."/>
            <person name="Zhou Y."/>
            <person name="Zhang J."/>
            <person name="Lin C."/>
            <person name="Li X."/>
            <person name="Xing L."/>
            <person name="Huo D."/>
            <person name="Sun M."/>
            <person name="Wang L."/>
            <person name="Mercier A."/>
            <person name="Li F."/>
            <person name="Yang H."/>
            <person name="Xiang J."/>
        </authorList>
    </citation>
    <scope>NUCLEOTIDE SEQUENCE [LARGE SCALE GENOMIC DNA]</scope>
    <source>
        <strain evidence="6">Shaxun</strain>
        <tissue evidence="6">Muscle</tissue>
    </source>
</reference>
<evidence type="ECO:0000256" key="4">
    <source>
        <dbReference type="ARBA" id="ARBA00022803"/>
    </source>
</evidence>
<dbReference type="OrthoDB" id="199930at2759"/>
<feature type="repeat" description="TPR" evidence="5">
    <location>
        <begin position="8"/>
        <end position="41"/>
    </location>
</feature>
<organism evidence="6 7">
    <name type="scientific">Stichopus japonicus</name>
    <name type="common">Sea cucumber</name>
    <dbReference type="NCBI Taxonomy" id="307972"/>
    <lineage>
        <taxon>Eukaryota</taxon>
        <taxon>Metazoa</taxon>
        <taxon>Echinodermata</taxon>
        <taxon>Eleutherozoa</taxon>
        <taxon>Echinozoa</taxon>
        <taxon>Holothuroidea</taxon>
        <taxon>Aspidochirotacea</taxon>
        <taxon>Aspidochirotida</taxon>
        <taxon>Stichopodidae</taxon>
        <taxon>Apostichopus</taxon>
    </lineage>
</organism>
<keyword evidence="4 5" id="KW-0802">TPR repeat</keyword>
<evidence type="ECO:0000256" key="5">
    <source>
        <dbReference type="PROSITE-ProRule" id="PRU00339"/>
    </source>
</evidence>
<dbReference type="GO" id="GO:0051879">
    <property type="term" value="F:Hsp90 protein binding"/>
    <property type="evidence" value="ECO:0007669"/>
    <property type="project" value="TreeGrafter"/>
</dbReference>
<comment type="caution">
    <text evidence="6">The sequence shown here is derived from an EMBL/GenBank/DDBJ whole genome shotgun (WGS) entry which is preliminary data.</text>
</comment>
<evidence type="ECO:0000256" key="1">
    <source>
        <dbReference type="ARBA" id="ARBA00004496"/>
    </source>
</evidence>
<evidence type="ECO:0000256" key="3">
    <source>
        <dbReference type="ARBA" id="ARBA00022737"/>
    </source>
</evidence>
<dbReference type="SUPFAM" id="SSF48452">
    <property type="entry name" value="TPR-like"/>
    <property type="match status" value="1"/>
</dbReference>
<dbReference type="GO" id="GO:0005737">
    <property type="term" value="C:cytoplasm"/>
    <property type="evidence" value="ECO:0007669"/>
    <property type="project" value="UniProtKB-SubCell"/>
</dbReference>